<dbReference type="AlphaFoldDB" id="A0A3S0KTP3"/>
<dbReference type="InterPro" id="IPR015856">
    <property type="entry name" value="ABC_transpr_CbiO/EcfA_su"/>
</dbReference>
<evidence type="ECO:0000256" key="4">
    <source>
        <dbReference type="ARBA" id="ARBA00022840"/>
    </source>
</evidence>
<dbReference type="SMART" id="SM00382">
    <property type="entry name" value="AAA"/>
    <property type="match status" value="1"/>
</dbReference>
<keyword evidence="2" id="KW-0813">Transport</keyword>
<dbReference type="Gene3D" id="3.40.50.300">
    <property type="entry name" value="P-loop containing nucleotide triphosphate hydrolases"/>
    <property type="match status" value="1"/>
</dbReference>
<evidence type="ECO:0000256" key="2">
    <source>
        <dbReference type="ARBA" id="ARBA00022448"/>
    </source>
</evidence>
<protein>
    <submittedName>
        <fullName evidence="6">ABC transporter ATP-binding protein</fullName>
    </submittedName>
</protein>
<sequence length="221" mass="24254">MPSSTPLIALKGVSFQHADESVTANKLDFELYSGQSVAISGINGSGKSTLLSLIMGLRSVSSGEVHLFGHSCRTEADFSRFRTRIGMVFQDPDDQLFCPTVIEDVCFGPLNQGLTRTDAIVRARKILKQLNVSHLENKITYQLSGGQKRVVALASVLAMKPEILLLDEPTNDLDPENTRRLIDILKELSLPMILICHDANICAQLVDKEYQLTLGTMVALP</sequence>
<dbReference type="GO" id="GO:0016887">
    <property type="term" value="F:ATP hydrolysis activity"/>
    <property type="evidence" value="ECO:0007669"/>
    <property type="project" value="InterPro"/>
</dbReference>
<gene>
    <name evidence="6" type="ORF">EKG38_17785</name>
</gene>
<evidence type="ECO:0000256" key="1">
    <source>
        <dbReference type="ARBA" id="ARBA00005417"/>
    </source>
</evidence>
<dbReference type="PANTHER" id="PTHR43553">
    <property type="entry name" value="HEAVY METAL TRANSPORTER"/>
    <property type="match status" value="1"/>
</dbReference>
<keyword evidence="3" id="KW-0547">Nucleotide-binding</keyword>
<reference evidence="6 7" key="1">
    <citation type="submission" date="2018-12" db="EMBL/GenBank/DDBJ databases">
        <authorList>
            <person name="Yu L."/>
        </authorList>
    </citation>
    <scope>NUCLEOTIDE SEQUENCE [LARGE SCALE GENOMIC DNA]</scope>
    <source>
        <strain evidence="6 7">HAW-EB2</strain>
    </source>
</reference>
<dbReference type="InterPro" id="IPR017871">
    <property type="entry name" value="ABC_transporter-like_CS"/>
</dbReference>
<dbReference type="InterPro" id="IPR050095">
    <property type="entry name" value="ECF_ABC_transporter_ATP-bd"/>
</dbReference>
<proteinExistence type="inferred from homology"/>
<dbReference type="SUPFAM" id="SSF52540">
    <property type="entry name" value="P-loop containing nucleoside triphosphate hydrolases"/>
    <property type="match status" value="1"/>
</dbReference>
<dbReference type="RefSeq" id="WP_126521581.1">
    <property type="nucleotide sequence ID" value="NZ_RXNU01000011.1"/>
</dbReference>
<evidence type="ECO:0000313" key="7">
    <source>
        <dbReference type="Proteomes" id="UP000267448"/>
    </source>
</evidence>
<dbReference type="PANTHER" id="PTHR43553:SF24">
    <property type="entry name" value="ENERGY-COUPLING FACTOR TRANSPORTER ATP-BINDING PROTEIN ECFA1"/>
    <property type="match status" value="1"/>
</dbReference>
<dbReference type="PROSITE" id="PS00211">
    <property type="entry name" value="ABC_TRANSPORTER_1"/>
    <property type="match status" value="1"/>
</dbReference>
<dbReference type="GO" id="GO:0043190">
    <property type="term" value="C:ATP-binding cassette (ABC) transporter complex"/>
    <property type="evidence" value="ECO:0007669"/>
    <property type="project" value="TreeGrafter"/>
</dbReference>
<dbReference type="OrthoDB" id="9780942at2"/>
<dbReference type="GO" id="GO:0005524">
    <property type="term" value="F:ATP binding"/>
    <property type="evidence" value="ECO:0007669"/>
    <property type="project" value="UniProtKB-KW"/>
</dbReference>
<keyword evidence="7" id="KW-1185">Reference proteome</keyword>
<accession>A0A3S0KTP3</accession>
<keyword evidence="4 6" id="KW-0067">ATP-binding</keyword>
<dbReference type="EMBL" id="RXNU01000011">
    <property type="protein sequence ID" value="RTR37581.1"/>
    <property type="molecule type" value="Genomic_DNA"/>
</dbReference>
<dbReference type="Pfam" id="PF00005">
    <property type="entry name" value="ABC_tran"/>
    <property type="match status" value="1"/>
</dbReference>
<dbReference type="InterPro" id="IPR027417">
    <property type="entry name" value="P-loop_NTPase"/>
</dbReference>
<organism evidence="6 7">
    <name type="scientific">Shewanella canadensis</name>
    <dbReference type="NCBI Taxonomy" id="271096"/>
    <lineage>
        <taxon>Bacteria</taxon>
        <taxon>Pseudomonadati</taxon>
        <taxon>Pseudomonadota</taxon>
        <taxon>Gammaproteobacteria</taxon>
        <taxon>Alteromonadales</taxon>
        <taxon>Shewanellaceae</taxon>
        <taxon>Shewanella</taxon>
    </lineage>
</organism>
<dbReference type="CDD" id="cd03225">
    <property type="entry name" value="ABC_cobalt_CbiO_domain1"/>
    <property type="match status" value="1"/>
</dbReference>
<evidence type="ECO:0000259" key="5">
    <source>
        <dbReference type="PROSITE" id="PS50893"/>
    </source>
</evidence>
<evidence type="ECO:0000313" key="6">
    <source>
        <dbReference type="EMBL" id="RTR37581.1"/>
    </source>
</evidence>
<dbReference type="InterPro" id="IPR003593">
    <property type="entry name" value="AAA+_ATPase"/>
</dbReference>
<comment type="similarity">
    <text evidence="1">Belongs to the ABC transporter superfamily.</text>
</comment>
<evidence type="ECO:0000256" key="3">
    <source>
        <dbReference type="ARBA" id="ARBA00022741"/>
    </source>
</evidence>
<feature type="domain" description="ABC transporter" evidence="5">
    <location>
        <begin position="8"/>
        <end position="220"/>
    </location>
</feature>
<dbReference type="Proteomes" id="UP000267448">
    <property type="component" value="Unassembled WGS sequence"/>
</dbReference>
<comment type="caution">
    <text evidence="6">The sequence shown here is derived from an EMBL/GenBank/DDBJ whole genome shotgun (WGS) entry which is preliminary data.</text>
</comment>
<dbReference type="InterPro" id="IPR003439">
    <property type="entry name" value="ABC_transporter-like_ATP-bd"/>
</dbReference>
<name>A0A3S0KTP3_9GAMM</name>
<dbReference type="GO" id="GO:0042626">
    <property type="term" value="F:ATPase-coupled transmembrane transporter activity"/>
    <property type="evidence" value="ECO:0007669"/>
    <property type="project" value="TreeGrafter"/>
</dbReference>
<dbReference type="PROSITE" id="PS50893">
    <property type="entry name" value="ABC_TRANSPORTER_2"/>
    <property type="match status" value="1"/>
</dbReference>